<dbReference type="GO" id="GO:0006589">
    <property type="term" value="P:octopamine biosynthetic process"/>
    <property type="evidence" value="ECO:0007669"/>
    <property type="project" value="TreeGrafter"/>
</dbReference>
<dbReference type="Pfam" id="PF03351">
    <property type="entry name" value="DOMON"/>
    <property type="match status" value="1"/>
</dbReference>
<dbReference type="InterPro" id="IPR014784">
    <property type="entry name" value="Cu2_ascorb_mOase-like_C"/>
</dbReference>
<dbReference type="FunFam" id="2.60.120.230:FF:000001">
    <property type="entry name" value="Monooxygenase, DBH-like 1"/>
    <property type="match status" value="1"/>
</dbReference>
<keyword evidence="5" id="KW-0186">Copper</keyword>
<comment type="cofactor">
    <cofactor evidence="1">
        <name>Cu(2+)</name>
        <dbReference type="ChEBI" id="CHEBI:29036"/>
    </cofactor>
</comment>
<reference evidence="10" key="1">
    <citation type="submission" date="2022-01" db="EMBL/GenBank/DDBJ databases">
        <authorList>
            <person name="Braso-Vives M."/>
        </authorList>
    </citation>
    <scope>NUCLEOTIDE SEQUENCE</scope>
</reference>
<comment type="similarity">
    <text evidence="2">Belongs to the copper type II ascorbate-dependent monooxygenase family.</text>
</comment>
<keyword evidence="7" id="KW-1015">Disulfide bond</keyword>
<dbReference type="AlphaFoldDB" id="A0A8J9YPB9"/>
<keyword evidence="11" id="KW-1185">Reference proteome</keyword>
<dbReference type="InterPro" id="IPR000945">
    <property type="entry name" value="DBH-like"/>
</dbReference>
<name>A0A8J9YPB9_BRALA</name>
<keyword evidence="6" id="KW-0503">Monooxygenase</keyword>
<dbReference type="PRINTS" id="PR00767">
    <property type="entry name" value="DBMONOXGNASE"/>
</dbReference>
<dbReference type="GO" id="GO:0042420">
    <property type="term" value="P:dopamine catabolic process"/>
    <property type="evidence" value="ECO:0007669"/>
    <property type="project" value="TreeGrafter"/>
</dbReference>
<evidence type="ECO:0000256" key="4">
    <source>
        <dbReference type="ARBA" id="ARBA00023002"/>
    </source>
</evidence>
<organism evidence="10 11">
    <name type="scientific">Branchiostoma lanceolatum</name>
    <name type="common">Common lancelet</name>
    <name type="synonym">Amphioxus lanceolatum</name>
    <dbReference type="NCBI Taxonomy" id="7740"/>
    <lineage>
        <taxon>Eukaryota</taxon>
        <taxon>Metazoa</taxon>
        <taxon>Chordata</taxon>
        <taxon>Cephalochordata</taxon>
        <taxon>Leptocardii</taxon>
        <taxon>Amphioxiformes</taxon>
        <taxon>Branchiostomatidae</taxon>
        <taxon>Branchiostoma</taxon>
    </lineage>
</organism>
<keyword evidence="4" id="KW-0560">Oxidoreductase</keyword>
<evidence type="ECO:0000259" key="9">
    <source>
        <dbReference type="PROSITE" id="PS50836"/>
    </source>
</evidence>
<proteinExistence type="inferred from homology"/>
<evidence type="ECO:0000313" key="10">
    <source>
        <dbReference type="EMBL" id="CAH1230909.1"/>
    </source>
</evidence>
<dbReference type="Proteomes" id="UP000838412">
    <property type="component" value="Chromosome 1"/>
</dbReference>
<keyword evidence="3" id="KW-0479">Metal-binding</keyword>
<dbReference type="PANTHER" id="PTHR10157">
    <property type="entry name" value="DOPAMINE BETA HYDROXYLASE RELATED"/>
    <property type="match status" value="1"/>
</dbReference>
<dbReference type="SUPFAM" id="SSF49742">
    <property type="entry name" value="PHM/PNGase F"/>
    <property type="match status" value="2"/>
</dbReference>
<evidence type="ECO:0000256" key="2">
    <source>
        <dbReference type="ARBA" id="ARBA00010676"/>
    </source>
</evidence>
<dbReference type="PANTHER" id="PTHR10157:SF23">
    <property type="entry name" value="MOXD1 HOMOLOG 1"/>
    <property type="match status" value="1"/>
</dbReference>
<dbReference type="OrthoDB" id="129121at2759"/>
<evidence type="ECO:0000256" key="1">
    <source>
        <dbReference type="ARBA" id="ARBA00001973"/>
    </source>
</evidence>
<dbReference type="InterPro" id="IPR008977">
    <property type="entry name" value="PHM/PNGase_F_dom_sf"/>
</dbReference>
<dbReference type="InterPro" id="IPR024548">
    <property type="entry name" value="Cu2_monoox_C"/>
</dbReference>
<accession>A0A8J9YPB9</accession>
<dbReference type="SMART" id="SM00664">
    <property type="entry name" value="DoH"/>
    <property type="match status" value="1"/>
</dbReference>
<dbReference type="Gene3D" id="2.60.120.310">
    <property type="entry name" value="Copper type II, ascorbate-dependent monooxygenase, N-terminal domain"/>
    <property type="match status" value="1"/>
</dbReference>
<dbReference type="InterPro" id="IPR028460">
    <property type="entry name" value="Tbh/DBH"/>
</dbReference>
<dbReference type="FunFam" id="2.60.120.310:FF:000004">
    <property type="entry name" value="DBH-like monooxygenase protein 1"/>
    <property type="match status" value="1"/>
</dbReference>
<dbReference type="InterPro" id="IPR000323">
    <property type="entry name" value="Cu2_ascorb_mOase_N"/>
</dbReference>
<evidence type="ECO:0000256" key="5">
    <source>
        <dbReference type="ARBA" id="ARBA00023008"/>
    </source>
</evidence>
<evidence type="ECO:0000313" key="11">
    <source>
        <dbReference type="Proteomes" id="UP000838412"/>
    </source>
</evidence>
<dbReference type="InterPro" id="IPR036939">
    <property type="entry name" value="Cu2_ascorb_mOase_N_sf"/>
</dbReference>
<dbReference type="Pfam" id="PF01082">
    <property type="entry name" value="Cu2_monooxygen"/>
    <property type="match status" value="1"/>
</dbReference>
<dbReference type="Gene3D" id="2.60.40.1210">
    <property type="entry name" value="Cellobiose dehydrogenase, cytochrome domain"/>
    <property type="match status" value="1"/>
</dbReference>
<dbReference type="InterPro" id="IPR005018">
    <property type="entry name" value="DOMON_domain"/>
</dbReference>
<sequence length="666" mass="74471">MTSRPADGYIRPCGRSCFKRVILSGLPSISLARPSGVLAIHKSKENRRMTSLVVIVVTALLYGGSASAASDLSHHEVLDENGDFLLSWTFDDEQIEFEARVKTHGWLGLGLSPNGGMPGSDIAIGWVRDGQAYLTDRYADDQALPPEDESQDWELLSGYENDTHTVLRFKRKLQTCDVKDRVINKDTLRVLWAWNDEDPDDDAGPAYHSQNRGVRSSVFLRNSIESESVPSNIQSYDVTMTNATIPPKRTAYWCRLVDMPKLQTKHHIFKVQSVITPGNEGMVHHMTVYKCHPNPNRTVSPHEHPGHECYTPNMPQDWSECYKGSLIAAWAVGTGDVSFPSHVGYPIGDEYDGGQVLLEVHYDNPLQKEGVTDNSGLKFLYTPELRQYDAGILVVTQSVDYSHIVPPYADDFKTDIFCNQECLSAFIDEVGEPIRVFGNMPHAHLLARRMRTSLIRDGVETVLSQDDNYDFNLQYVRMLDEEFIIQKGDTIMTECTYNSAHKNQAVYGGLGTDNEMCESILFYYPPMDVIFCDSSPHPLHILSFAGVEEIDLETPMWINNIPIVKPANMSNMTYADVVQSIVWDQDKAQRFSQHLREGTFISDCGFRGQSSLGTSQFRKESPLPKASVPAAAPEDVCSTSSGSAGPETFTMLCLLSLMMYSILSTL</sequence>
<dbReference type="CDD" id="cd09631">
    <property type="entry name" value="DOMON_DOH"/>
    <property type="match status" value="1"/>
</dbReference>
<dbReference type="GO" id="GO:0042421">
    <property type="term" value="P:norepinephrine biosynthetic process"/>
    <property type="evidence" value="ECO:0007669"/>
    <property type="project" value="TreeGrafter"/>
</dbReference>
<keyword evidence="8" id="KW-0325">Glycoprotein</keyword>
<dbReference type="SUPFAM" id="SSF49344">
    <property type="entry name" value="CBD9-like"/>
    <property type="match status" value="1"/>
</dbReference>
<evidence type="ECO:0000256" key="7">
    <source>
        <dbReference type="ARBA" id="ARBA00023157"/>
    </source>
</evidence>
<dbReference type="GO" id="GO:0005615">
    <property type="term" value="C:extracellular space"/>
    <property type="evidence" value="ECO:0007669"/>
    <property type="project" value="TreeGrafter"/>
</dbReference>
<evidence type="ECO:0000256" key="6">
    <source>
        <dbReference type="ARBA" id="ARBA00023033"/>
    </source>
</evidence>
<dbReference type="EMBL" id="OV696686">
    <property type="protein sequence ID" value="CAH1230909.1"/>
    <property type="molecule type" value="Genomic_DNA"/>
</dbReference>
<evidence type="ECO:0000256" key="3">
    <source>
        <dbReference type="ARBA" id="ARBA00022723"/>
    </source>
</evidence>
<dbReference type="InterPro" id="IPR045266">
    <property type="entry name" value="DOH_DOMON"/>
</dbReference>
<feature type="domain" description="DOMON" evidence="9">
    <location>
        <begin position="82"/>
        <end position="195"/>
    </location>
</feature>
<dbReference type="PROSITE" id="PS50836">
    <property type="entry name" value="DOMON"/>
    <property type="match status" value="1"/>
</dbReference>
<dbReference type="GO" id="GO:0005507">
    <property type="term" value="F:copper ion binding"/>
    <property type="evidence" value="ECO:0007669"/>
    <property type="project" value="InterPro"/>
</dbReference>
<dbReference type="Pfam" id="PF03712">
    <property type="entry name" value="Cu2_monoox_C"/>
    <property type="match status" value="1"/>
</dbReference>
<dbReference type="GO" id="GO:0030667">
    <property type="term" value="C:secretory granule membrane"/>
    <property type="evidence" value="ECO:0007669"/>
    <property type="project" value="TreeGrafter"/>
</dbReference>
<dbReference type="Gene3D" id="2.60.120.230">
    <property type="match status" value="1"/>
</dbReference>
<dbReference type="FunFam" id="2.60.40.1210:FF:000003">
    <property type="entry name" value="Uncharacterized protein"/>
    <property type="match status" value="1"/>
</dbReference>
<gene>
    <name evidence="10" type="primary">MOXD1</name>
    <name evidence="10" type="ORF">BLAG_LOCUS1174</name>
</gene>
<dbReference type="GO" id="GO:0004500">
    <property type="term" value="F:dopamine beta-monooxygenase activity"/>
    <property type="evidence" value="ECO:0007669"/>
    <property type="project" value="InterPro"/>
</dbReference>
<evidence type="ECO:0000256" key="8">
    <source>
        <dbReference type="ARBA" id="ARBA00023180"/>
    </source>
</evidence>
<protein>
    <submittedName>
        <fullName evidence="10">MOXD1 protein</fullName>
    </submittedName>
</protein>